<dbReference type="Gramene" id="PGSC0003DMT400078572">
    <property type="protein sequence ID" value="PGSC0003DMT400078572"/>
    <property type="gene ID" value="PGSC0003DMG400030585"/>
</dbReference>
<feature type="compositionally biased region" description="Basic and acidic residues" evidence="1">
    <location>
        <begin position="43"/>
        <end position="59"/>
    </location>
</feature>
<dbReference type="PaxDb" id="4113-PGSC0003DMT400078572"/>
<dbReference type="InParanoid" id="M1D0E0"/>
<dbReference type="AlphaFoldDB" id="M1D0E0"/>
<organism evidence="2 3">
    <name type="scientific">Solanum tuberosum</name>
    <name type="common">Potato</name>
    <dbReference type="NCBI Taxonomy" id="4113"/>
    <lineage>
        <taxon>Eukaryota</taxon>
        <taxon>Viridiplantae</taxon>
        <taxon>Streptophyta</taxon>
        <taxon>Embryophyta</taxon>
        <taxon>Tracheophyta</taxon>
        <taxon>Spermatophyta</taxon>
        <taxon>Magnoliopsida</taxon>
        <taxon>eudicotyledons</taxon>
        <taxon>Gunneridae</taxon>
        <taxon>Pentapetalae</taxon>
        <taxon>asterids</taxon>
        <taxon>lamiids</taxon>
        <taxon>Solanales</taxon>
        <taxon>Solanaceae</taxon>
        <taxon>Solanoideae</taxon>
        <taxon>Solaneae</taxon>
        <taxon>Solanum</taxon>
    </lineage>
</organism>
<dbReference type="Proteomes" id="UP000011115">
    <property type="component" value="Unassembled WGS sequence"/>
</dbReference>
<proteinExistence type="predicted"/>
<keyword evidence="3" id="KW-1185">Reference proteome</keyword>
<reference evidence="2" key="2">
    <citation type="submission" date="2015-06" db="UniProtKB">
        <authorList>
            <consortium name="EnsemblPlants"/>
        </authorList>
    </citation>
    <scope>IDENTIFICATION</scope>
    <source>
        <strain evidence="2">DM1-3 516 R44</strain>
    </source>
</reference>
<protein>
    <submittedName>
        <fullName evidence="2">Uncharacterized protein</fullName>
    </submittedName>
</protein>
<feature type="region of interest" description="Disordered" evidence="1">
    <location>
        <begin position="40"/>
        <end position="59"/>
    </location>
</feature>
<dbReference type="EnsemblPlants" id="PGSC0003DMT400078572">
    <property type="protein sequence ID" value="PGSC0003DMT400078572"/>
    <property type="gene ID" value="PGSC0003DMG400030585"/>
</dbReference>
<sequence>MQEKLLIYECKDYKACKPSTKYLMKSHKWGLGRCTQTLPLPRGGREVPKDPHLECNKAK</sequence>
<name>M1D0E0_SOLTU</name>
<dbReference type="HOGENOM" id="CLU_2965508_0_0_1"/>
<evidence type="ECO:0000256" key="1">
    <source>
        <dbReference type="SAM" id="MobiDB-lite"/>
    </source>
</evidence>
<evidence type="ECO:0000313" key="2">
    <source>
        <dbReference type="EnsemblPlants" id="PGSC0003DMT400078572"/>
    </source>
</evidence>
<evidence type="ECO:0000313" key="3">
    <source>
        <dbReference type="Proteomes" id="UP000011115"/>
    </source>
</evidence>
<accession>M1D0E0</accession>
<reference evidence="3" key="1">
    <citation type="journal article" date="2011" name="Nature">
        <title>Genome sequence and analysis of the tuber crop potato.</title>
        <authorList>
            <consortium name="The Potato Genome Sequencing Consortium"/>
        </authorList>
    </citation>
    <scope>NUCLEOTIDE SEQUENCE [LARGE SCALE GENOMIC DNA]</scope>
    <source>
        <strain evidence="3">cv. DM1-3 516 R44</strain>
    </source>
</reference>